<evidence type="ECO:0000313" key="2">
    <source>
        <dbReference type="Proteomes" id="UP000595140"/>
    </source>
</evidence>
<evidence type="ECO:0000313" key="1">
    <source>
        <dbReference type="EMBL" id="VFR00278.1"/>
    </source>
</evidence>
<sequence>MAFHGDGSTRERAIPAGDLIQRHVETDLTTGTAVGDSAIHTRGGTNLQTELTAELVSTAGFSDQYSSGGGHRGILTKAQFLKHSPLHDGTSIAPPVCQILLSMIRWQRAIAEHKEEGECGQTYNFVLQ</sequence>
<dbReference type="AlphaFoldDB" id="A0A484NIC0"/>
<proteinExistence type="predicted"/>
<reference evidence="1 2" key="1">
    <citation type="submission" date="2018-04" db="EMBL/GenBank/DDBJ databases">
        <authorList>
            <person name="Vogel A."/>
        </authorList>
    </citation>
    <scope>NUCLEOTIDE SEQUENCE [LARGE SCALE GENOMIC DNA]</scope>
</reference>
<organism evidence="1 2">
    <name type="scientific">Cuscuta campestris</name>
    <dbReference type="NCBI Taxonomy" id="132261"/>
    <lineage>
        <taxon>Eukaryota</taxon>
        <taxon>Viridiplantae</taxon>
        <taxon>Streptophyta</taxon>
        <taxon>Embryophyta</taxon>
        <taxon>Tracheophyta</taxon>
        <taxon>Spermatophyta</taxon>
        <taxon>Magnoliopsida</taxon>
        <taxon>eudicotyledons</taxon>
        <taxon>Gunneridae</taxon>
        <taxon>Pentapetalae</taxon>
        <taxon>asterids</taxon>
        <taxon>lamiids</taxon>
        <taxon>Solanales</taxon>
        <taxon>Convolvulaceae</taxon>
        <taxon>Cuscuteae</taxon>
        <taxon>Cuscuta</taxon>
        <taxon>Cuscuta subgen. Grammica</taxon>
        <taxon>Cuscuta sect. Cleistogrammica</taxon>
    </lineage>
</organism>
<accession>A0A484NIC0</accession>
<keyword evidence="2" id="KW-1185">Reference proteome</keyword>
<protein>
    <submittedName>
        <fullName evidence="1">Uncharacterized protein</fullName>
    </submittedName>
</protein>
<dbReference type="Proteomes" id="UP000595140">
    <property type="component" value="Unassembled WGS sequence"/>
</dbReference>
<dbReference type="EMBL" id="OOIL02006685">
    <property type="protein sequence ID" value="VFR00278.1"/>
    <property type="molecule type" value="Genomic_DNA"/>
</dbReference>
<name>A0A484NIC0_9ASTE</name>
<gene>
    <name evidence="1" type="ORF">CCAM_LOCUS42053</name>
</gene>